<dbReference type="eggNOG" id="KOG1029">
    <property type="taxonomic scope" value="Eukaryota"/>
</dbReference>
<evidence type="ECO:0000256" key="2">
    <source>
        <dbReference type="ARBA" id="ARBA00022771"/>
    </source>
</evidence>
<feature type="region of interest" description="Disordered" evidence="6">
    <location>
        <begin position="115"/>
        <end position="275"/>
    </location>
</feature>
<dbReference type="PROSITE" id="PS00018">
    <property type="entry name" value="EF_HAND_1"/>
    <property type="match status" value="1"/>
</dbReference>
<dbReference type="InParanoid" id="D8LF73"/>
<feature type="compositionally biased region" description="Low complexity" evidence="6">
    <location>
        <begin position="228"/>
        <end position="240"/>
    </location>
</feature>
<feature type="compositionally biased region" description="Basic residues" evidence="6">
    <location>
        <begin position="487"/>
        <end position="503"/>
    </location>
</feature>
<keyword evidence="3 5" id="KW-0862">Zinc</keyword>
<accession>D8LF73</accession>
<dbReference type="InterPro" id="IPR013083">
    <property type="entry name" value="Znf_RING/FYVE/PHD"/>
</dbReference>
<dbReference type="CDD" id="cd00052">
    <property type="entry name" value="EH"/>
    <property type="match status" value="1"/>
</dbReference>
<dbReference type="Proteomes" id="UP000002630">
    <property type="component" value="Linkage Group LG16"/>
</dbReference>
<dbReference type="GO" id="GO:0006897">
    <property type="term" value="P:endocytosis"/>
    <property type="evidence" value="ECO:0007669"/>
    <property type="project" value="TreeGrafter"/>
</dbReference>
<dbReference type="InterPro" id="IPR018247">
    <property type="entry name" value="EF_Hand_1_Ca_BS"/>
</dbReference>
<organism evidence="10 11">
    <name type="scientific">Ectocarpus siliculosus</name>
    <name type="common">Brown alga</name>
    <name type="synonym">Conferva siliculosa</name>
    <dbReference type="NCBI Taxonomy" id="2880"/>
    <lineage>
        <taxon>Eukaryota</taxon>
        <taxon>Sar</taxon>
        <taxon>Stramenopiles</taxon>
        <taxon>Ochrophyta</taxon>
        <taxon>PX clade</taxon>
        <taxon>Phaeophyceae</taxon>
        <taxon>Ectocarpales</taxon>
        <taxon>Ectocarpaceae</taxon>
        <taxon>Ectocarpus</taxon>
    </lineage>
</organism>
<keyword evidence="4" id="KW-0106">Calcium</keyword>
<evidence type="ECO:0000256" key="4">
    <source>
        <dbReference type="ARBA" id="ARBA00022837"/>
    </source>
</evidence>
<dbReference type="PROSITE" id="PS50145">
    <property type="entry name" value="ZF_TRAF"/>
    <property type="match status" value="1"/>
</dbReference>
<reference evidence="10 11" key="1">
    <citation type="journal article" date="2010" name="Nature">
        <title>The Ectocarpus genome and the independent evolution of multicellularity in brown algae.</title>
        <authorList>
            <person name="Cock J.M."/>
            <person name="Sterck L."/>
            <person name="Rouze P."/>
            <person name="Scornet D."/>
            <person name="Allen A.E."/>
            <person name="Amoutzias G."/>
            <person name="Anthouard V."/>
            <person name="Artiguenave F."/>
            <person name="Aury J.M."/>
            <person name="Badger J.H."/>
            <person name="Beszteri B."/>
            <person name="Billiau K."/>
            <person name="Bonnet E."/>
            <person name="Bothwell J.H."/>
            <person name="Bowler C."/>
            <person name="Boyen C."/>
            <person name="Brownlee C."/>
            <person name="Carrano C.J."/>
            <person name="Charrier B."/>
            <person name="Cho G.Y."/>
            <person name="Coelho S.M."/>
            <person name="Collen J."/>
            <person name="Corre E."/>
            <person name="Da Silva C."/>
            <person name="Delage L."/>
            <person name="Delaroque N."/>
            <person name="Dittami S.M."/>
            <person name="Doulbeau S."/>
            <person name="Elias M."/>
            <person name="Farnham G."/>
            <person name="Gachon C.M."/>
            <person name="Gschloessl B."/>
            <person name="Heesch S."/>
            <person name="Jabbari K."/>
            <person name="Jubin C."/>
            <person name="Kawai H."/>
            <person name="Kimura K."/>
            <person name="Kloareg B."/>
            <person name="Kupper F.C."/>
            <person name="Lang D."/>
            <person name="Le Bail A."/>
            <person name="Leblanc C."/>
            <person name="Lerouge P."/>
            <person name="Lohr M."/>
            <person name="Lopez P.J."/>
            <person name="Martens C."/>
            <person name="Maumus F."/>
            <person name="Michel G."/>
            <person name="Miranda-Saavedra D."/>
            <person name="Morales J."/>
            <person name="Moreau H."/>
            <person name="Motomura T."/>
            <person name="Nagasato C."/>
            <person name="Napoli C.A."/>
            <person name="Nelson D.R."/>
            <person name="Nyvall-Collen P."/>
            <person name="Peters A.F."/>
            <person name="Pommier C."/>
            <person name="Potin P."/>
            <person name="Poulain J."/>
            <person name="Quesneville H."/>
            <person name="Read B."/>
            <person name="Rensing S.A."/>
            <person name="Ritter A."/>
            <person name="Rousvoal S."/>
            <person name="Samanta M."/>
            <person name="Samson G."/>
            <person name="Schroeder D.C."/>
            <person name="Segurens B."/>
            <person name="Strittmatter M."/>
            <person name="Tonon T."/>
            <person name="Tregear J.W."/>
            <person name="Valentin K."/>
            <person name="von Dassow P."/>
            <person name="Yamagishi T."/>
            <person name="Van de Peer Y."/>
            <person name="Wincker P."/>
        </authorList>
    </citation>
    <scope>NUCLEOTIDE SEQUENCE [LARGE SCALE GENOMIC DNA]</scope>
    <source>
        <strain evidence="11">Ec32 / CCAP1310/4</strain>
    </source>
</reference>
<keyword evidence="1 5" id="KW-0479">Metal-binding</keyword>
<dbReference type="InterPro" id="IPR011992">
    <property type="entry name" value="EF-hand-dom_pair"/>
</dbReference>
<dbReference type="EMBL" id="FN649741">
    <property type="protein sequence ID" value="CBN78671.1"/>
    <property type="molecule type" value="Genomic_DNA"/>
</dbReference>
<feature type="domain" description="EF-hand" evidence="9">
    <location>
        <begin position="13"/>
        <end position="48"/>
    </location>
</feature>
<sequence>MRDGIVWEPSTQKEIAYYDKLFGVVDRDNTSTLDGKEAVQFLGLSGLTKTQLKDVWFVACSPGQAVLQRQGFYVAMRAVALAQSGDSTVTRERVRETATDSIAMATFKGIPAASVKYSKGKKQNSKKEELAKQEPKTAAPKNSTGPKKSAAATLASTKTTAGHKTASKEGNPGNSVKTKKNAGANSAKGGTNNAQPSEKKHSNKAAVNVGKGKRTTSPERGNGGGSRGDSSSSCSKAASDSDNDGDDSSRSGGESTEDDDDGEEEEDGGPDPFSMSEKARARYQAIFCKVDATGTGSLSGKQVIGLFAKSGLDKAALAVIWRLPNLVLCLWSDGRLSDLDEDGSLAAEEFGIAFHLIFCATQRKLNVPDELPQSLWPAGYVPPSVLARREEEAEKKRKQEEQERRRREKTVADSSGKSNNDAAAGTTKKKKKDKSKKIGAGKKGTEVASRGIGNEKTEEDKKKEERELRAAREAASLQKREELAKKRAEKRAKTKNKKTRSRNNKNDKAPKKKKKKKKKTERSDINGGDNGANSRPESPGTPIGPLTVAERRARKAEARAAKIDAAKLKKETAARDARMAELDLQDSSKTFTVKAMDPMKISQDNDLHMLPDLGEGPLSLARLSAPLPHLTPHPGRPPCIQPQEFSVSFSSGIRRASSLTPSLEVRLGPPKASLEQVADVTDGNTDDRASDGDGLIRCPECAELLRSSQIVQHIRSTCRLLPCTHCSRLLLPADRERHVEEACPNRRRSCMRCGEAVVVSEFARHEAEGGCARRVVPCAACGDFCPADELREHGARECPEREVSCPSCGDGLPARQMAEHASSLCRNMTWACGCGEGPFALSERPAHLKTCNAFIDAWEASIEKVMIATRVENPGLALLALAESRGNVSLAARRVTDERAYINELCLAADIVNVEVFLKALTKPGKRGSGALWRAGLP</sequence>
<feature type="domain" description="EF-hand" evidence="9">
    <location>
        <begin position="278"/>
        <end position="313"/>
    </location>
</feature>
<protein>
    <submittedName>
        <fullName evidence="10">Uncharacterized protein</fullName>
    </submittedName>
</protein>
<proteinExistence type="predicted"/>
<dbReference type="Pfam" id="PF12763">
    <property type="entry name" value="EH"/>
    <property type="match status" value="2"/>
</dbReference>
<dbReference type="AlphaFoldDB" id="D8LF73"/>
<dbReference type="SUPFAM" id="SSF47473">
    <property type="entry name" value="EF-hand"/>
    <property type="match status" value="2"/>
</dbReference>
<dbReference type="PROSITE" id="PS50222">
    <property type="entry name" value="EF_HAND_2"/>
    <property type="match status" value="2"/>
</dbReference>
<dbReference type="PANTHER" id="PTHR11216">
    <property type="entry name" value="EH DOMAIN"/>
    <property type="match status" value="1"/>
</dbReference>
<keyword evidence="2 5" id="KW-0863">Zinc-finger</keyword>
<feature type="domain" description="EH" evidence="7">
    <location>
        <begin position="279"/>
        <end position="382"/>
    </location>
</feature>
<dbReference type="InterPro" id="IPR002048">
    <property type="entry name" value="EF_hand_dom"/>
</dbReference>
<feature type="domain" description="TRAF-type" evidence="8">
    <location>
        <begin position="765"/>
        <end position="808"/>
    </location>
</feature>
<evidence type="ECO:0000313" key="10">
    <source>
        <dbReference type="EMBL" id="CBN78671.1"/>
    </source>
</evidence>
<feature type="compositionally biased region" description="Basic and acidic residues" evidence="6">
    <location>
        <begin position="549"/>
        <end position="558"/>
    </location>
</feature>
<dbReference type="Gene3D" id="3.30.40.10">
    <property type="entry name" value="Zinc/RING finger domain, C3HC4 (zinc finger)"/>
    <property type="match status" value="2"/>
</dbReference>
<feature type="region of interest" description="Disordered" evidence="6">
    <location>
        <begin position="388"/>
        <end position="558"/>
    </location>
</feature>
<evidence type="ECO:0000259" key="9">
    <source>
        <dbReference type="PROSITE" id="PS50222"/>
    </source>
</evidence>
<evidence type="ECO:0000256" key="3">
    <source>
        <dbReference type="ARBA" id="ARBA00022833"/>
    </source>
</evidence>
<feature type="compositionally biased region" description="Acidic residues" evidence="6">
    <location>
        <begin position="255"/>
        <end position="269"/>
    </location>
</feature>
<dbReference type="GO" id="GO:0008270">
    <property type="term" value="F:zinc ion binding"/>
    <property type="evidence" value="ECO:0007669"/>
    <property type="project" value="UniProtKB-KW"/>
</dbReference>
<dbReference type="PANTHER" id="PTHR11216:SF174">
    <property type="entry name" value="GH06923P"/>
    <property type="match status" value="1"/>
</dbReference>
<dbReference type="InterPro" id="IPR000261">
    <property type="entry name" value="EH_dom"/>
</dbReference>
<evidence type="ECO:0000313" key="11">
    <source>
        <dbReference type="Proteomes" id="UP000002630"/>
    </source>
</evidence>
<evidence type="ECO:0000256" key="1">
    <source>
        <dbReference type="ARBA" id="ARBA00022723"/>
    </source>
</evidence>
<name>D8LF73_ECTSI</name>
<dbReference type="STRING" id="2880.D8LF73"/>
<feature type="compositionally biased region" description="Basic and acidic residues" evidence="6">
    <location>
        <begin position="125"/>
        <end position="135"/>
    </location>
</feature>
<dbReference type="Gene3D" id="1.10.238.10">
    <property type="entry name" value="EF-hand"/>
    <property type="match status" value="2"/>
</dbReference>
<feature type="compositionally biased region" description="Basic and acidic residues" evidence="6">
    <location>
        <begin position="388"/>
        <end position="411"/>
    </location>
</feature>
<dbReference type="OrthoDB" id="524326at2759"/>
<evidence type="ECO:0000259" key="7">
    <source>
        <dbReference type="PROSITE" id="PS50031"/>
    </source>
</evidence>
<dbReference type="GO" id="GO:0005509">
    <property type="term" value="F:calcium ion binding"/>
    <property type="evidence" value="ECO:0007669"/>
    <property type="project" value="InterPro"/>
</dbReference>
<feature type="compositionally biased region" description="Polar residues" evidence="6">
    <location>
        <begin position="412"/>
        <end position="421"/>
    </location>
</feature>
<dbReference type="GO" id="GO:0016197">
    <property type="term" value="P:endosomal transport"/>
    <property type="evidence" value="ECO:0007669"/>
    <property type="project" value="TreeGrafter"/>
</dbReference>
<keyword evidence="11" id="KW-1185">Reference proteome</keyword>
<feature type="compositionally biased region" description="Basic residues" evidence="6">
    <location>
        <begin position="510"/>
        <end position="520"/>
    </location>
</feature>
<dbReference type="EMBL" id="FN648007">
    <property type="protein sequence ID" value="CBN78671.1"/>
    <property type="molecule type" value="Genomic_DNA"/>
</dbReference>
<evidence type="ECO:0000256" key="6">
    <source>
        <dbReference type="SAM" id="MobiDB-lite"/>
    </source>
</evidence>
<dbReference type="InterPro" id="IPR001293">
    <property type="entry name" value="Znf_TRAF"/>
</dbReference>
<evidence type="ECO:0000256" key="5">
    <source>
        <dbReference type="PROSITE-ProRule" id="PRU00207"/>
    </source>
</evidence>
<gene>
    <name evidence="10" type="ORF">Esi_0141_0068</name>
</gene>
<dbReference type="PROSITE" id="PS50031">
    <property type="entry name" value="EH"/>
    <property type="match status" value="2"/>
</dbReference>
<feature type="zinc finger region" description="TRAF-type" evidence="5">
    <location>
        <begin position="765"/>
        <end position="808"/>
    </location>
</feature>
<feature type="compositionally biased region" description="Basic and acidic residues" evidence="6">
    <location>
        <begin position="453"/>
        <end position="486"/>
    </location>
</feature>
<feature type="compositionally biased region" description="Basic residues" evidence="6">
    <location>
        <begin position="427"/>
        <end position="440"/>
    </location>
</feature>
<evidence type="ECO:0000259" key="8">
    <source>
        <dbReference type="PROSITE" id="PS50145"/>
    </source>
</evidence>
<feature type="compositionally biased region" description="Low complexity" evidence="6">
    <location>
        <begin position="147"/>
        <end position="160"/>
    </location>
</feature>
<dbReference type="SMART" id="SM00027">
    <property type="entry name" value="EH"/>
    <property type="match status" value="2"/>
</dbReference>
<dbReference type="GO" id="GO:0005737">
    <property type="term" value="C:cytoplasm"/>
    <property type="evidence" value="ECO:0007669"/>
    <property type="project" value="TreeGrafter"/>
</dbReference>
<dbReference type="GO" id="GO:0005886">
    <property type="term" value="C:plasma membrane"/>
    <property type="evidence" value="ECO:0007669"/>
    <property type="project" value="TreeGrafter"/>
</dbReference>
<feature type="domain" description="EH" evidence="7">
    <location>
        <begin position="14"/>
        <end position="89"/>
    </location>
</feature>